<sequence length="111" mass="12800">MKGIHKRVDTWKTTEKSCSDFDPGNLEGIRLSGAFHFRMVQRKIAARNRKINAITSKLDTWKEPNPGSEFPMDKNNNWAAVKDPRKFGSVAHFQQSKQQNARRTSRLKQVT</sequence>
<gene>
    <name evidence="2" type="ORF">DPMN_093716</name>
</gene>
<accession>A0A9D4R262</accession>
<protein>
    <submittedName>
        <fullName evidence="2">Uncharacterized protein</fullName>
    </submittedName>
</protein>
<dbReference type="EMBL" id="JAIWYP010000003">
    <property type="protein sequence ID" value="KAH3851237.1"/>
    <property type="molecule type" value="Genomic_DNA"/>
</dbReference>
<organism evidence="2 3">
    <name type="scientific">Dreissena polymorpha</name>
    <name type="common">Zebra mussel</name>
    <name type="synonym">Mytilus polymorpha</name>
    <dbReference type="NCBI Taxonomy" id="45954"/>
    <lineage>
        <taxon>Eukaryota</taxon>
        <taxon>Metazoa</taxon>
        <taxon>Spiralia</taxon>
        <taxon>Lophotrochozoa</taxon>
        <taxon>Mollusca</taxon>
        <taxon>Bivalvia</taxon>
        <taxon>Autobranchia</taxon>
        <taxon>Heteroconchia</taxon>
        <taxon>Euheterodonta</taxon>
        <taxon>Imparidentia</taxon>
        <taxon>Neoheterodontei</taxon>
        <taxon>Myida</taxon>
        <taxon>Dreissenoidea</taxon>
        <taxon>Dreissenidae</taxon>
        <taxon>Dreissena</taxon>
    </lineage>
</organism>
<evidence type="ECO:0000313" key="2">
    <source>
        <dbReference type="EMBL" id="KAH3851237.1"/>
    </source>
</evidence>
<feature type="compositionally biased region" description="Polar residues" evidence="1">
    <location>
        <begin position="92"/>
        <end position="111"/>
    </location>
</feature>
<name>A0A9D4R262_DREPO</name>
<keyword evidence="3" id="KW-1185">Reference proteome</keyword>
<evidence type="ECO:0000313" key="3">
    <source>
        <dbReference type="Proteomes" id="UP000828390"/>
    </source>
</evidence>
<feature type="region of interest" description="Disordered" evidence="1">
    <location>
        <begin position="91"/>
        <end position="111"/>
    </location>
</feature>
<reference evidence="2" key="2">
    <citation type="submission" date="2020-11" db="EMBL/GenBank/DDBJ databases">
        <authorList>
            <person name="McCartney M.A."/>
            <person name="Auch B."/>
            <person name="Kono T."/>
            <person name="Mallez S."/>
            <person name="Becker A."/>
            <person name="Gohl D.M."/>
            <person name="Silverstein K.A.T."/>
            <person name="Koren S."/>
            <person name="Bechman K.B."/>
            <person name="Herman A."/>
            <person name="Abrahante J.E."/>
            <person name="Garbe J."/>
        </authorList>
    </citation>
    <scope>NUCLEOTIDE SEQUENCE</scope>
    <source>
        <strain evidence="2">Duluth1</strain>
        <tissue evidence="2">Whole animal</tissue>
    </source>
</reference>
<dbReference type="Proteomes" id="UP000828390">
    <property type="component" value="Unassembled WGS sequence"/>
</dbReference>
<evidence type="ECO:0000256" key="1">
    <source>
        <dbReference type="SAM" id="MobiDB-lite"/>
    </source>
</evidence>
<proteinExistence type="predicted"/>
<dbReference type="AlphaFoldDB" id="A0A9D4R262"/>
<comment type="caution">
    <text evidence="2">The sequence shown here is derived from an EMBL/GenBank/DDBJ whole genome shotgun (WGS) entry which is preliminary data.</text>
</comment>
<reference evidence="2" key="1">
    <citation type="journal article" date="2019" name="bioRxiv">
        <title>The Genome of the Zebra Mussel, Dreissena polymorpha: A Resource for Invasive Species Research.</title>
        <authorList>
            <person name="McCartney M.A."/>
            <person name="Auch B."/>
            <person name="Kono T."/>
            <person name="Mallez S."/>
            <person name="Zhang Y."/>
            <person name="Obille A."/>
            <person name="Becker A."/>
            <person name="Abrahante J.E."/>
            <person name="Garbe J."/>
            <person name="Badalamenti J.P."/>
            <person name="Herman A."/>
            <person name="Mangelson H."/>
            <person name="Liachko I."/>
            <person name="Sullivan S."/>
            <person name="Sone E.D."/>
            <person name="Koren S."/>
            <person name="Silverstein K.A.T."/>
            <person name="Beckman K.B."/>
            <person name="Gohl D.M."/>
        </authorList>
    </citation>
    <scope>NUCLEOTIDE SEQUENCE</scope>
    <source>
        <strain evidence="2">Duluth1</strain>
        <tissue evidence="2">Whole animal</tissue>
    </source>
</reference>